<accession>A0A8C5G0J0</accession>
<dbReference type="AlphaFoldDB" id="A0A8C5G0J0"/>
<evidence type="ECO:0000313" key="3">
    <source>
        <dbReference type="Proteomes" id="UP000694680"/>
    </source>
</evidence>
<organism evidence="2 3">
    <name type="scientific">Gouania willdenowi</name>
    <name type="common">Blunt-snouted clingfish</name>
    <name type="synonym">Lepadogaster willdenowi</name>
    <dbReference type="NCBI Taxonomy" id="441366"/>
    <lineage>
        <taxon>Eukaryota</taxon>
        <taxon>Metazoa</taxon>
        <taxon>Chordata</taxon>
        <taxon>Craniata</taxon>
        <taxon>Vertebrata</taxon>
        <taxon>Euteleostomi</taxon>
        <taxon>Actinopterygii</taxon>
        <taxon>Neopterygii</taxon>
        <taxon>Teleostei</taxon>
        <taxon>Neoteleostei</taxon>
        <taxon>Acanthomorphata</taxon>
        <taxon>Ovalentaria</taxon>
        <taxon>Blenniimorphae</taxon>
        <taxon>Blenniiformes</taxon>
        <taxon>Gobiesocoidei</taxon>
        <taxon>Gobiesocidae</taxon>
        <taxon>Gobiesocinae</taxon>
        <taxon>Gouania</taxon>
    </lineage>
</organism>
<name>A0A8C5G0J0_GOUWI</name>
<feature type="chain" id="PRO_5034827938" evidence="1">
    <location>
        <begin position="25"/>
        <end position="200"/>
    </location>
</feature>
<proteinExistence type="predicted"/>
<feature type="signal peptide" evidence="1">
    <location>
        <begin position="1"/>
        <end position="24"/>
    </location>
</feature>
<sequence length="200" mass="23243">MGTQPSLTLSTFIIYLYLLDLIQQDNNLLRSNSILKGKNYNNVSLAQRQTINRLRKNNEIIIKPADKGGQIVIQDRFHYLLEAERHLQNRKYYIPLQNPLQPVTSIKIKEIVDSLYTNKYITAEQKYYLYGPDSLRPRCFYLLPKIHKDLDSWTVPHKVPMGRPIVSDCGSESYRIGQTPKTFPPAKKKPRSFVLLPLIL</sequence>
<dbReference type="Ensembl" id="ENSGWIT00000006346.1">
    <property type="protein sequence ID" value="ENSGWIP00000005792.1"/>
    <property type="gene ID" value="ENSGWIG00000003315.1"/>
</dbReference>
<protein>
    <submittedName>
        <fullName evidence="2">Uncharacterized protein</fullName>
    </submittedName>
</protein>
<reference evidence="2" key="2">
    <citation type="submission" date="2025-09" db="UniProtKB">
        <authorList>
            <consortium name="Ensembl"/>
        </authorList>
    </citation>
    <scope>IDENTIFICATION</scope>
</reference>
<reference evidence="2" key="1">
    <citation type="submission" date="2025-08" db="UniProtKB">
        <authorList>
            <consortium name="Ensembl"/>
        </authorList>
    </citation>
    <scope>IDENTIFICATION</scope>
</reference>
<keyword evidence="3" id="KW-1185">Reference proteome</keyword>
<keyword evidence="1" id="KW-0732">Signal</keyword>
<evidence type="ECO:0000313" key="2">
    <source>
        <dbReference type="Ensembl" id="ENSGWIP00000005792.1"/>
    </source>
</evidence>
<evidence type="ECO:0000256" key="1">
    <source>
        <dbReference type="SAM" id="SignalP"/>
    </source>
</evidence>
<dbReference type="Proteomes" id="UP000694680">
    <property type="component" value="Unassembled WGS sequence"/>
</dbReference>